<dbReference type="GO" id="GO:0016757">
    <property type="term" value="F:glycosyltransferase activity"/>
    <property type="evidence" value="ECO:0007669"/>
    <property type="project" value="UniProtKB-KW"/>
</dbReference>
<dbReference type="PANTHER" id="PTHR43179:SF12">
    <property type="entry name" value="GALACTOFURANOSYLTRANSFERASE GLFT2"/>
    <property type="match status" value="1"/>
</dbReference>
<keyword evidence="2" id="KW-0328">Glycosyltransferase</keyword>
<reference evidence="6 7" key="1">
    <citation type="journal article" date="2012" name="ISME J.">
        <title>Nitrification expanded: discovery, physiology and genomics of a nitrite-oxidizing bacterium from the phylum Chloroflexi.</title>
        <authorList>
            <person name="Sorokin D.Y."/>
            <person name="Lucker S."/>
            <person name="Vejmelkova D."/>
            <person name="Kostrikina N.A."/>
            <person name="Kleerebezem R."/>
            <person name="Rijpstra W.I."/>
            <person name="Damste J.S."/>
            <person name="Le Paslier D."/>
            <person name="Muyzer G."/>
            <person name="Wagner M."/>
            <person name="van Loosdrecht M.C."/>
            <person name="Daims H."/>
        </authorList>
    </citation>
    <scope>NUCLEOTIDE SEQUENCE [LARGE SCALE GENOMIC DNA]</scope>
    <source>
        <strain evidence="7">none</strain>
    </source>
</reference>
<feature type="region of interest" description="Disordered" evidence="4">
    <location>
        <begin position="395"/>
        <end position="419"/>
    </location>
</feature>
<dbReference type="InterPro" id="IPR001173">
    <property type="entry name" value="Glyco_trans_2-like"/>
</dbReference>
<comment type="caution">
    <text evidence="6">The sequence shown here is derived from an EMBL/GenBank/DDBJ whole genome shotgun (WGS) entry which is preliminary data.</text>
</comment>
<evidence type="ECO:0000256" key="4">
    <source>
        <dbReference type="SAM" id="MobiDB-lite"/>
    </source>
</evidence>
<keyword evidence="7" id="KW-1185">Reference proteome</keyword>
<comment type="similarity">
    <text evidence="1">Belongs to the glycosyltransferase 2 family.</text>
</comment>
<evidence type="ECO:0000313" key="6">
    <source>
        <dbReference type="EMBL" id="CCF85233.1"/>
    </source>
</evidence>
<dbReference type="SUPFAM" id="SSF53448">
    <property type="entry name" value="Nucleotide-diphospho-sugar transferases"/>
    <property type="match status" value="1"/>
</dbReference>
<evidence type="ECO:0000259" key="5">
    <source>
        <dbReference type="Pfam" id="PF00535"/>
    </source>
</evidence>
<dbReference type="OrthoDB" id="9807209at2"/>
<accession>I4EKM1</accession>
<evidence type="ECO:0000256" key="1">
    <source>
        <dbReference type="ARBA" id="ARBA00006739"/>
    </source>
</evidence>
<organism evidence="6 7">
    <name type="scientific">Nitrolancea hollandica Lb</name>
    <dbReference type="NCBI Taxonomy" id="1129897"/>
    <lineage>
        <taxon>Bacteria</taxon>
        <taxon>Pseudomonadati</taxon>
        <taxon>Thermomicrobiota</taxon>
        <taxon>Thermomicrobia</taxon>
        <taxon>Sphaerobacterales</taxon>
        <taxon>Sphaerobacterineae</taxon>
        <taxon>Sphaerobacteraceae</taxon>
        <taxon>Nitrolancea</taxon>
    </lineage>
</organism>
<name>I4EKM1_9BACT</name>
<evidence type="ECO:0000256" key="3">
    <source>
        <dbReference type="ARBA" id="ARBA00022679"/>
    </source>
</evidence>
<feature type="domain" description="Glycosyltransferase 2-like" evidence="5">
    <location>
        <begin position="13"/>
        <end position="180"/>
    </location>
</feature>
<dbReference type="CDD" id="cd04186">
    <property type="entry name" value="GT_2_like_c"/>
    <property type="match status" value="1"/>
</dbReference>
<dbReference type="Pfam" id="PF00535">
    <property type="entry name" value="Glycos_transf_2"/>
    <property type="match status" value="1"/>
</dbReference>
<feature type="compositionally biased region" description="Polar residues" evidence="4">
    <location>
        <begin position="410"/>
        <end position="419"/>
    </location>
</feature>
<sequence length="419" mass="46582">MFPGGPVGRWAAVIVNYNGSIFLDPCLRALFACTSPPTEVVVVDNASTDDSLQELTAWPRADVHASPVNLGFAGGANLGVRSTEAPLVVVLNPDVEVDPGFGEALQRAFAATPRLGAAGAKLRYPGKNVIQHAGGVVEHPLLTTRHRGYGEPDQGQWDTPADVDFVTGGAMALRRTAFDDVSGFDEDFFPAYYEDVDLCFRLRAIGWQVRYEPSLTATHFEGSTLGQSISYFRNFHKNRLRFALKHLSREAWWNEFLPAEIERLRGELTAITDRDWPARSGAEAIEALARTGRLLQTDVPVLNGEPLAATLPALDELRQRAAIQAGPEERKSSIRDRLRRLRRSFSTRAYADDLFWRQRAFNDAVVRAFQAQDRLNREMIAELLLAMLELGARNASQPSQVEEAPRRFPLSQNWERGQG</sequence>
<proteinExistence type="inferred from homology"/>
<keyword evidence="3 6" id="KW-0808">Transferase</keyword>
<dbReference type="RefSeq" id="WP_008479996.1">
    <property type="nucleotide sequence ID" value="NZ_CAGS01000411.1"/>
</dbReference>
<protein>
    <submittedName>
        <fullName evidence="6">Glycosyl transferase family 2</fullName>
    </submittedName>
</protein>
<evidence type="ECO:0000256" key="2">
    <source>
        <dbReference type="ARBA" id="ARBA00022676"/>
    </source>
</evidence>
<dbReference type="Proteomes" id="UP000004221">
    <property type="component" value="Unassembled WGS sequence"/>
</dbReference>
<dbReference type="PANTHER" id="PTHR43179">
    <property type="entry name" value="RHAMNOSYLTRANSFERASE WBBL"/>
    <property type="match status" value="1"/>
</dbReference>
<dbReference type="InterPro" id="IPR029044">
    <property type="entry name" value="Nucleotide-diphossugar_trans"/>
</dbReference>
<gene>
    <name evidence="6" type="ORF">NITHO_4690005</name>
</gene>
<dbReference type="Gene3D" id="3.90.550.10">
    <property type="entry name" value="Spore Coat Polysaccharide Biosynthesis Protein SpsA, Chain A"/>
    <property type="match status" value="1"/>
</dbReference>
<evidence type="ECO:0000313" key="7">
    <source>
        <dbReference type="Proteomes" id="UP000004221"/>
    </source>
</evidence>
<dbReference type="EMBL" id="CAGS01000411">
    <property type="protein sequence ID" value="CCF85233.1"/>
    <property type="molecule type" value="Genomic_DNA"/>
</dbReference>
<dbReference type="AlphaFoldDB" id="I4EKM1"/>